<dbReference type="RefSeq" id="WP_093526024.1">
    <property type="nucleotide sequence ID" value="NZ_FOIJ01000027.1"/>
</dbReference>
<evidence type="ECO:0000313" key="2">
    <source>
        <dbReference type="EMBL" id="SEU38521.1"/>
    </source>
</evidence>
<evidence type="ECO:0000313" key="3">
    <source>
        <dbReference type="Proteomes" id="UP000199181"/>
    </source>
</evidence>
<reference evidence="3" key="1">
    <citation type="submission" date="2016-10" db="EMBL/GenBank/DDBJ databases">
        <authorList>
            <person name="Varghese N."/>
            <person name="Submissions S."/>
        </authorList>
    </citation>
    <scope>NUCLEOTIDE SEQUENCE [LARGE SCALE GENOMIC DNA]</scope>
    <source>
        <strain evidence="3">DSM 16858</strain>
    </source>
</reference>
<gene>
    <name evidence="2" type="ORF">SAMN05443639_12725</name>
</gene>
<protein>
    <submittedName>
        <fullName evidence="2">FecR family protein</fullName>
    </submittedName>
</protein>
<dbReference type="Proteomes" id="UP000199181">
    <property type="component" value="Unassembled WGS sequence"/>
</dbReference>
<dbReference type="EMBL" id="FOIJ01000027">
    <property type="protein sequence ID" value="SEU38521.1"/>
    <property type="molecule type" value="Genomic_DNA"/>
</dbReference>
<proteinExistence type="predicted"/>
<keyword evidence="3" id="KW-1185">Reference proteome</keyword>
<feature type="region of interest" description="Disordered" evidence="1">
    <location>
        <begin position="58"/>
        <end position="77"/>
    </location>
</feature>
<evidence type="ECO:0000256" key="1">
    <source>
        <dbReference type="SAM" id="MobiDB-lite"/>
    </source>
</evidence>
<dbReference type="PROSITE" id="PS51257">
    <property type="entry name" value="PROKAR_LIPOPROTEIN"/>
    <property type="match status" value="1"/>
</dbReference>
<dbReference type="AlphaFoldDB" id="A0A1I0LFC5"/>
<feature type="region of interest" description="Disordered" evidence="1">
    <location>
        <begin position="22"/>
        <end position="42"/>
    </location>
</feature>
<organism evidence="2 3">
    <name type="scientific">Stigmatella erecta</name>
    <dbReference type="NCBI Taxonomy" id="83460"/>
    <lineage>
        <taxon>Bacteria</taxon>
        <taxon>Pseudomonadati</taxon>
        <taxon>Myxococcota</taxon>
        <taxon>Myxococcia</taxon>
        <taxon>Myxococcales</taxon>
        <taxon>Cystobacterineae</taxon>
        <taxon>Archangiaceae</taxon>
        <taxon>Stigmatella</taxon>
    </lineage>
</organism>
<feature type="compositionally biased region" description="Pro residues" evidence="1">
    <location>
        <begin position="24"/>
        <end position="38"/>
    </location>
</feature>
<sequence>MSPLRLALAVLVGVLLAGCDKEASPPPAAPPSTAPAPAAPAGNTGAIARLEAVQGEVRWEQDGKTGPAREGPLPRGAALETGANGSVTVRFEDGRTIDVGPHARFVLEEDDGGVVLRVSRGIVLSRVPAAAPGRPGPKVELRILTPYGLTRVSAQEPSEVRVSVGGGEGAGEGRVEVRLGTIAFVGKDGEALQAQAGETVSVTAGRAELVARPAKVFELAPIQVTVRADSGKVEVRAQGSERWTGSKGPRPLAPGDGVRVKGGVALLGLEGSASTLALSSGGELVLQGAGQQGTTDEARVDLRRGQLSLRLAEGRDSRVVMPGLTVESKDAAHVDVRRTSQGLDVASIAGDVVLLQGERRQPLRAGEQASVAGSGPARIVPLERGPLVLPVEPRLQVFHRGLSDVTFEWKEAGDAVVEVATDADLQRIVLRGAVHQPFLRVPVPARGALHLRVRRPDGTEVARGSASFSPERAPKELARVTNEVPEGLEKTTIYYQDKPPAVSFTYAAEAQAAKYRVQVYRSGALGKPVAERTVSDTRASVESGVLGEGSFLWSVTPLSQAGKALRGGRMNKLELVYDNSVPVLVINAPRHGQQAGARVRAAGVAPVGARLSINGRPVTLDSKHRFSTWAEPVGAPPLLLFKMQRAGGPDVYVVRTLK</sequence>
<accession>A0A1I0LFC5</accession>
<name>A0A1I0LFC5_9BACT</name>